<name>A0ABN9PH34_9DINO</name>
<keyword evidence="3" id="KW-1185">Reference proteome</keyword>
<proteinExistence type="predicted"/>
<feature type="region of interest" description="Disordered" evidence="1">
    <location>
        <begin position="1"/>
        <end position="229"/>
    </location>
</feature>
<evidence type="ECO:0000256" key="1">
    <source>
        <dbReference type="SAM" id="MobiDB-lite"/>
    </source>
</evidence>
<sequence length="229" mass="24204">MHPSPRVAACRAVGLPARPPAPREGERLPSLGRGGALRDSTRARSAAGGAQEARQATAPRRNRNEAAGHPCWDLGEVRSGGGGGGGASIAHRPPHHRQGDHDCIGTSSGEPSTAAQCSAEEAPGPTGSTRPMPTTLSRGARPSPGGASCKGAELRAPCRAKREKDSAPSRRPSGEDGRRRRRRRKRRRRKGRGRRRRSSQGPSAPDPSPTEEEEQQENAKEVSPGIDSK</sequence>
<feature type="compositionally biased region" description="Polar residues" evidence="1">
    <location>
        <begin position="105"/>
        <end position="116"/>
    </location>
</feature>
<feature type="compositionally biased region" description="Basic residues" evidence="1">
    <location>
        <begin position="179"/>
        <end position="198"/>
    </location>
</feature>
<gene>
    <name evidence="2" type="ORF">PCOR1329_LOCUS2282</name>
</gene>
<feature type="compositionally biased region" description="Gly residues" evidence="1">
    <location>
        <begin position="78"/>
        <end position="87"/>
    </location>
</feature>
<comment type="caution">
    <text evidence="2">The sequence shown here is derived from an EMBL/GenBank/DDBJ whole genome shotgun (WGS) entry which is preliminary data.</text>
</comment>
<protein>
    <submittedName>
        <fullName evidence="2">Uncharacterized protein</fullName>
    </submittedName>
</protein>
<evidence type="ECO:0000313" key="2">
    <source>
        <dbReference type="EMBL" id="CAK0791373.1"/>
    </source>
</evidence>
<evidence type="ECO:0000313" key="3">
    <source>
        <dbReference type="Proteomes" id="UP001189429"/>
    </source>
</evidence>
<dbReference type="EMBL" id="CAUYUJ010000570">
    <property type="protein sequence ID" value="CAK0791373.1"/>
    <property type="molecule type" value="Genomic_DNA"/>
</dbReference>
<accession>A0ABN9PH34</accession>
<feature type="compositionally biased region" description="Polar residues" evidence="1">
    <location>
        <begin position="126"/>
        <end position="137"/>
    </location>
</feature>
<feature type="compositionally biased region" description="Basic and acidic residues" evidence="1">
    <location>
        <begin position="160"/>
        <end position="178"/>
    </location>
</feature>
<organism evidence="2 3">
    <name type="scientific">Prorocentrum cordatum</name>
    <dbReference type="NCBI Taxonomy" id="2364126"/>
    <lineage>
        <taxon>Eukaryota</taxon>
        <taxon>Sar</taxon>
        <taxon>Alveolata</taxon>
        <taxon>Dinophyceae</taxon>
        <taxon>Prorocentrales</taxon>
        <taxon>Prorocentraceae</taxon>
        <taxon>Prorocentrum</taxon>
    </lineage>
</organism>
<reference evidence="2" key="1">
    <citation type="submission" date="2023-10" db="EMBL/GenBank/DDBJ databases">
        <authorList>
            <person name="Chen Y."/>
            <person name="Shah S."/>
            <person name="Dougan E. K."/>
            <person name="Thang M."/>
            <person name="Chan C."/>
        </authorList>
    </citation>
    <scope>NUCLEOTIDE SEQUENCE [LARGE SCALE GENOMIC DNA]</scope>
</reference>
<dbReference type="Proteomes" id="UP001189429">
    <property type="component" value="Unassembled WGS sequence"/>
</dbReference>